<dbReference type="GO" id="GO:0016829">
    <property type="term" value="F:lyase activity"/>
    <property type="evidence" value="ECO:0007669"/>
    <property type="project" value="UniProtKB-KW"/>
</dbReference>
<evidence type="ECO:0000256" key="1">
    <source>
        <dbReference type="ARBA" id="ARBA00005254"/>
    </source>
</evidence>
<comment type="similarity">
    <text evidence="1">Belongs to the enoyl-CoA hydratase/isomerase family.</text>
</comment>
<evidence type="ECO:0000256" key="2">
    <source>
        <dbReference type="ARBA" id="ARBA00023239"/>
    </source>
</evidence>
<evidence type="ECO:0000313" key="3">
    <source>
        <dbReference type="EMBL" id="RED53628.1"/>
    </source>
</evidence>
<dbReference type="GO" id="GO:0006635">
    <property type="term" value="P:fatty acid beta-oxidation"/>
    <property type="evidence" value="ECO:0007669"/>
    <property type="project" value="TreeGrafter"/>
</dbReference>
<comment type="caution">
    <text evidence="3">The sequence shown here is derived from an EMBL/GenBank/DDBJ whole genome shotgun (WGS) entry which is preliminary data.</text>
</comment>
<dbReference type="PANTHER" id="PTHR11941:SF54">
    <property type="entry name" value="ENOYL-COA HYDRATASE, MITOCHONDRIAL"/>
    <property type="match status" value="1"/>
</dbReference>
<dbReference type="SUPFAM" id="SSF52096">
    <property type="entry name" value="ClpP/crotonase"/>
    <property type="match status" value="1"/>
</dbReference>
<evidence type="ECO:0000313" key="4">
    <source>
        <dbReference type="Proteomes" id="UP000256845"/>
    </source>
</evidence>
<gene>
    <name evidence="3" type="ORF">DFP90_101419</name>
</gene>
<dbReference type="NCBIfam" id="NF006699">
    <property type="entry name" value="PRK09245.1"/>
    <property type="match status" value="1"/>
</dbReference>
<dbReference type="CDD" id="cd06558">
    <property type="entry name" value="crotonase-like"/>
    <property type="match status" value="1"/>
</dbReference>
<dbReference type="Gene3D" id="1.10.12.10">
    <property type="entry name" value="Lyase 2-enoyl-coa Hydratase, Chain A, domain 2"/>
    <property type="match status" value="1"/>
</dbReference>
<dbReference type="Proteomes" id="UP000256845">
    <property type="component" value="Unassembled WGS sequence"/>
</dbReference>
<dbReference type="Gene3D" id="3.90.226.10">
    <property type="entry name" value="2-enoyl-CoA Hydratase, Chain A, domain 1"/>
    <property type="match status" value="1"/>
</dbReference>
<protein>
    <submittedName>
        <fullName evidence="3">Enoyl-CoA hydratase/carnithine racemase</fullName>
    </submittedName>
</protein>
<accession>A0A3D9HVW0</accession>
<dbReference type="RefSeq" id="WP_115934750.1">
    <property type="nucleotide sequence ID" value="NZ_QRDW01000001.1"/>
</dbReference>
<dbReference type="Pfam" id="PF00378">
    <property type="entry name" value="ECH_1"/>
    <property type="match status" value="1"/>
</dbReference>
<keyword evidence="4" id="KW-1185">Reference proteome</keyword>
<dbReference type="InterPro" id="IPR014748">
    <property type="entry name" value="Enoyl-CoA_hydra_C"/>
</dbReference>
<reference evidence="3 4" key="1">
    <citation type="submission" date="2018-07" db="EMBL/GenBank/DDBJ databases">
        <title>Genomic Encyclopedia of Type Strains, Phase III (KMG-III): the genomes of soil and plant-associated and newly described type strains.</title>
        <authorList>
            <person name="Whitman W."/>
        </authorList>
    </citation>
    <scope>NUCLEOTIDE SEQUENCE [LARGE SCALE GENOMIC DNA]</scope>
    <source>
        <strain evidence="3 4">CECT 8488</strain>
    </source>
</reference>
<organism evidence="3 4">
    <name type="scientific">Aestuariispira insulae</name>
    <dbReference type="NCBI Taxonomy" id="1461337"/>
    <lineage>
        <taxon>Bacteria</taxon>
        <taxon>Pseudomonadati</taxon>
        <taxon>Pseudomonadota</taxon>
        <taxon>Alphaproteobacteria</taxon>
        <taxon>Rhodospirillales</taxon>
        <taxon>Kiloniellaceae</taxon>
        <taxon>Aestuariispira</taxon>
    </lineage>
</organism>
<dbReference type="EMBL" id="QRDW01000001">
    <property type="protein sequence ID" value="RED53628.1"/>
    <property type="molecule type" value="Genomic_DNA"/>
</dbReference>
<dbReference type="InterPro" id="IPR029045">
    <property type="entry name" value="ClpP/crotonase-like_dom_sf"/>
</dbReference>
<dbReference type="AlphaFoldDB" id="A0A3D9HVW0"/>
<keyword evidence="2" id="KW-0456">Lyase</keyword>
<dbReference type="OrthoDB" id="9781757at2"/>
<sequence length="269" mass="29033">MSDGSDLVLCEIEEGVATLTLNRPEELNAFSEPDMIEAFLARIDEIRENPEVRAVILTGAGRAFSAGGNVKHMRDKTDMFAGTPAEIREAYRHGILRVPPAFYHLDVPTIAAVNGPAFGAALDLVCMCDIRIGSPEATFGAPFVKIGIAPGDGAAWFLPRIIGQANAAEMLLTGESVNAEKAVETGLIGRIVPSEDLLTEAKSVAAKIAANAPVAVKLTKKLMREGQFTRLEPHLEMCAAYQAIAHHTRDHDEAIRAFFDKRPGQFEGR</sequence>
<name>A0A3D9HVW0_9PROT</name>
<proteinExistence type="inferred from homology"/>
<dbReference type="PANTHER" id="PTHR11941">
    <property type="entry name" value="ENOYL-COA HYDRATASE-RELATED"/>
    <property type="match status" value="1"/>
</dbReference>
<dbReference type="InterPro" id="IPR001753">
    <property type="entry name" value="Enoyl-CoA_hydra/iso"/>
</dbReference>